<name>E4RKP2_HALHG</name>
<protein>
    <submittedName>
        <fullName evidence="6">Patatin</fullName>
    </submittedName>
</protein>
<gene>
    <name evidence="6" type="ordered locus">Halsa_2281</name>
</gene>
<dbReference type="PROSITE" id="PS51635">
    <property type="entry name" value="PNPLA"/>
    <property type="match status" value="1"/>
</dbReference>
<dbReference type="KEGG" id="has:Halsa_2281"/>
<feature type="active site" description="Proton acceptor" evidence="4">
    <location>
        <position position="153"/>
    </location>
</feature>
<dbReference type="InterPro" id="IPR016035">
    <property type="entry name" value="Acyl_Trfase/lysoPLipase"/>
</dbReference>
<accession>E4RKP2</accession>
<evidence type="ECO:0000313" key="6">
    <source>
        <dbReference type="EMBL" id="ADQ15689.1"/>
    </source>
</evidence>
<reference evidence="6 7" key="2">
    <citation type="journal article" date="2011" name="J. Bacteriol.">
        <title>Complete Genome Sequence of the Haloalkaliphilic, Hydrogen Producing Halanaerobium hydrogenoformans.</title>
        <authorList>
            <person name="Brown S.D."/>
            <person name="Begemann M.B."/>
            <person name="Mormile M.R."/>
            <person name="Wall J.D."/>
            <person name="Han C.S."/>
            <person name="Goodwin L.A."/>
            <person name="Pitluck S."/>
            <person name="Land M.L."/>
            <person name="Hauser L.J."/>
            <person name="Elias D.A."/>
        </authorList>
    </citation>
    <scope>NUCLEOTIDE SEQUENCE [LARGE SCALE GENOMIC DNA]</scope>
    <source>
        <strain evidence="7">sapolanicus</strain>
    </source>
</reference>
<keyword evidence="3 4" id="KW-0443">Lipid metabolism</keyword>
<evidence type="ECO:0000256" key="1">
    <source>
        <dbReference type="ARBA" id="ARBA00022801"/>
    </source>
</evidence>
<keyword evidence="7" id="KW-1185">Reference proteome</keyword>
<evidence type="ECO:0000259" key="5">
    <source>
        <dbReference type="PROSITE" id="PS51635"/>
    </source>
</evidence>
<evidence type="ECO:0000256" key="2">
    <source>
        <dbReference type="ARBA" id="ARBA00022963"/>
    </source>
</evidence>
<dbReference type="Gene3D" id="3.40.1090.10">
    <property type="entry name" value="Cytosolic phospholipase A2 catalytic domain"/>
    <property type="match status" value="2"/>
</dbReference>
<dbReference type="HOGENOM" id="CLU_047251_0_1_9"/>
<evidence type="ECO:0000313" key="7">
    <source>
        <dbReference type="Proteomes" id="UP000007434"/>
    </source>
</evidence>
<dbReference type="SUPFAM" id="SSF52151">
    <property type="entry name" value="FabD/lysophospholipase-like"/>
    <property type="match status" value="1"/>
</dbReference>
<dbReference type="InterPro" id="IPR050301">
    <property type="entry name" value="NTE"/>
</dbReference>
<proteinExistence type="predicted"/>
<evidence type="ECO:0000256" key="3">
    <source>
        <dbReference type="ARBA" id="ARBA00023098"/>
    </source>
</evidence>
<organism evidence="6 7">
    <name type="scientific">Halanaerobium hydrogeniformans</name>
    <name type="common">Halanaerobium sp. (strain sapolanicus)</name>
    <dbReference type="NCBI Taxonomy" id="656519"/>
    <lineage>
        <taxon>Bacteria</taxon>
        <taxon>Bacillati</taxon>
        <taxon>Bacillota</taxon>
        <taxon>Clostridia</taxon>
        <taxon>Halanaerobiales</taxon>
        <taxon>Halanaerobiaceae</taxon>
        <taxon>Halanaerobium</taxon>
    </lineage>
</organism>
<feature type="short sequence motif" description="DGA/G" evidence="4">
    <location>
        <begin position="153"/>
        <end position="155"/>
    </location>
</feature>
<dbReference type="eggNOG" id="COG1752">
    <property type="taxonomic scope" value="Bacteria"/>
</dbReference>
<dbReference type="STRING" id="656519.Halsa_2281"/>
<sequence length="251" mass="27955">MKKKKIGIVLAGGGARGFAHLGVLKALEEKDIKADYISAVSAGSIVGAFISAGKKPDQIMEIMKENDFFDYAKVTVPINGLMSLDNLHHNLEEHLQEEKISELKIPLYIAAANLITGKIKYFDEGDISKIVQASSSIPVLFSPVEINGDLYVDGGLLDNLPVEPLKNKCDIIIAVNIMPIEKTRNLNNLVEIALRTFQLSVNRDQEQIKNSVDLFIEPEGLEDYHILDTKHADKLFELGYRHTKKIKINFN</sequence>
<dbReference type="Pfam" id="PF01734">
    <property type="entry name" value="Patatin"/>
    <property type="match status" value="1"/>
</dbReference>
<dbReference type="AlphaFoldDB" id="E4RKP2"/>
<feature type="domain" description="PNPLA" evidence="5">
    <location>
        <begin position="8"/>
        <end position="166"/>
    </location>
</feature>
<keyword evidence="1 4" id="KW-0378">Hydrolase</keyword>
<dbReference type="CDD" id="cd07205">
    <property type="entry name" value="Pat_PNPLA6_PNPLA7_NTE1_like"/>
    <property type="match status" value="1"/>
</dbReference>
<dbReference type="EMBL" id="CP002304">
    <property type="protein sequence ID" value="ADQ15689.1"/>
    <property type="molecule type" value="Genomic_DNA"/>
</dbReference>
<feature type="short sequence motif" description="GXGXXG" evidence="4">
    <location>
        <begin position="12"/>
        <end position="17"/>
    </location>
</feature>
<keyword evidence="2 4" id="KW-0442">Lipid degradation</keyword>
<dbReference type="RefSeq" id="WP_013406753.1">
    <property type="nucleotide sequence ID" value="NC_014654.1"/>
</dbReference>
<comment type="caution">
    <text evidence="4">Lacks conserved residue(s) required for the propagation of feature annotation.</text>
</comment>
<dbReference type="GO" id="GO:0016787">
    <property type="term" value="F:hydrolase activity"/>
    <property type="evidence" value="ECO:0007669"/>
    <property type="project" value="UniProtKB-UniRule"/>
</dbReference>
<feature type="active site" description="Nucleophile" evidence="4">
    <location>
        <position position="41"/>
    </location>
</feature>
<dbReference type="InterPro" id="IPR002641">
    <property type="entry name" value="PNPLA_dom"/>
</dbReference>
<evidence type="ECO:0000256" key="4">
    <source>
        <dbReference type="PROSITE-ProRule" id="PRU01161"/>
    </source>
</evidence>
<dbReference type="GO" id="GO:0016042">
    <property type="term" value="P:lipid catabolic process"/>
    <property type="evidence" value="ECO:0007669"/>
    <property type="project" value="UniProtKB-UniRule"/>
</dbReference>
<dbReference type="PANTHER" id="PTHR14226">
    <property type="entry name" value="NEUROPATHY TARGET ESTERASE/SWISS CHEESE D.MELANOGASTER"/>
    <property type="match status" value="1"/>
</dbReference>
<dbReference type="OrthoDB" id="9770965at2"/>
<dbReference type="Proteomes" id="UP000007434">
    <property type="component" value="Chromosome"/>
</dbReference>
<reference evidence="6 7" key="1">
    <citation type="submission" date="2010-11" db="EMBL/GenBank/DDBJ databases">
        <title>Complete sequence of Halanaerobium sp. sapolanicus.</title>
        <authorList>
            <consortium name="US DOE Joint Genome Institute"/>
            <person name="Lucas S."/>
            <person name="Copeland A."/>
            <person name="Lapidus A."/>
            <person name="Cheng J.-F."/>
            <person name="Bruce D."/>
            <person name="Goodwin L."/>
            <person name="Pitluck S."/>
            <person name="Davenport K."/>
            <person name="Detter J.C."/>
            <person name="Han C."/>
            <person name="Tapia R."/>
            <person name="Land M."/>
            <person name="Hauser L."/>
            <person name="Jeffries C."/>
            <person name="Kyrpides N."/>
            <person name="Ivanova N."/>
            <person name="Mikhailova N."/>
            <person name="Begemann M.B."/>
            <person name="Mormile M.R."/>
            <person name="Wall J.D."/>
            <person name="Elias D.A."/>
            <person name="Woyke T."/>
        </authorList>
    </citation>
    <scope>NUCLEOTIDE SEQUENCE [LARGE SCALE GENOMIC DNA]</scope>
    <source>
        <strain evidence="7">sapolanicus</strain>
    </source>
</reference>
<dbReference type="PANTHER" id="PTHR14226:SF78">
    <property type="entry name" value="SLR0060 PROTEIN"/>
    <property type="match status" value="1"/>
</dbReference>